<dbReference type="EMBL" id="GDID01002069">
    <property type="protein sequence ID" value="JAP94537.1"/>
    <property type="molecule type" value="Transcribed_RNA"/>
</dbReference>
<keyword evidence="1" id="KW-0812">Transmembrane</keyword>
<name>A0A146KDG1_9EUKA</name>
<dbReference type="InterPro" id="IPR026906">
    <property type="entry name" value="LRR_5"/>
</dbReference>
<dbReference type="InterPro" id="IPR053139">
    <property type="entry name" value="Surface_bspA-like"/>
</dbReference>
<feature type="transmembrane region" description="Helical" evidence="1">
    <location>
        <begin position="64"/>
        <end position="85"/>
    </location>
</feature>
<feature type="non-terminal residue" evidence="2">
    <location>
        <position position="1"/>
    </location>
</feature>
<reference evidence="2" key="1">
    <citation type="submission" date="2015-07" db="EMBL/GenBank/DDBJ databases">
        <title>Adaptation to a free-living lifestyle via gene acquisitions in the diplomonad Trepomonas sp. PC1.</title>
        <authorList>
            <person name="Xu F."/>
            <person name="Jerlstrom-Hultqvist J."/>
            <person name="Kolisko M."/>
            <person name="Simpson A.G.B."/>
            <person name="Roger A.J."/>
            <person name="Svard S.G."/>
            <person name="Andersson J.O."/>
        </authorList>
    </citation>
    <scope>NUCLEOTIDE SEQUENCE</scope>
    <source>
        <strain evidence="2">PC1</strain>
    </source>
</reference>
<feature type="transmembrane region" description="Helical" evidence="1">
    <location>
        <begin position="14"/>
        <end position="33"/>
    </location>
</feature>
<keyword evidence="1" id="KW-1133">Transmembrane helix</keyword>
<protein>
    <submittedName>
        <fullName evidence="2">Leucine rich repeats-containing protein</fullName>
    </submittedName>
</protein>
<dbReference type="InterPro" id="IPR032675">
    <property type="entry name" value="LRR_dom_sf"/>
</dbReference>
<dbReference type="AlphaFoldDB" id="A0A146KDG1"/>
<dbReference type="PANTHER" id="PTHR45661:SF3">
    <property type="entry name" value="IG-LIKE DOMAIN-CONTAINING PROTEIN"/>
    <property type="match status" value="1"/>
</dbReference>
<gene>
    <name evidence="2" type="ORF">TPC1_12776</name>
</gene>
<proteinExistence type="predicted"/>
<dbReference type="PANTHER" id="PTHR45661">
    <property type="entry name" value="SURFACE ANTIGEN"/>
    <property type="match status" value="1"/>
</dbReference>
<dbReference type="Pfam" id="PF13306">
    <property type="entry name" value="LRR_5"/>
    <property type="match status" value="2"/>
</dbReference>
<accession>A0A146KDG1</accession>
<dbReference type="Gene3D" id="3.80.10.10">
    <property type="entry name" value="Ribonuclease Inhibitor"/>
    <property type="match status" value="2"/>
</dbReference>
<evidence type="ECO:0000313" key="2">
    <source>
        <dbReference type="EMBL" id="JAP94537.1"/>
    </source>
</evidence>
<organism evidence="2">
    <name type="scientific">Trepomonas sp. PC1</name>
    <dbReference type="NCBI Taxonomy" id="1076344"/>
    <lineage>
        <taxon>Eukaryota</taxon>
        <taxon>Metamonada</taxon>
        <taxon>Diplomonadida</taxon>
        <taxon>Hexamitidae</taxon>
        <taxon>Hexamitinae</taxon>
        <taxon>Trepomonas</taxon>
    </lineage>
</organism>
<keyword evidence="1" id="KW-0472">Membrane</keyword>
<evidence type="ECO:0000256" key="1">
    <source>
        <dbReference type="SAM" id="Phobius"/>
    </source>
</evidence>
<sequence length="540" mass="63245">PGVYLYKYKILRTLVKMVYSFIFQYSLQLFLCTRQFRKSLKFRKIFEKVQYSVQQKHYSAQKQVVCVHLIAYSLIMLQILFWLSISLFKFFFNKSCNFVVFLEIFVIGTADSRKQKKQRDQKRSAELSQLQPRINANFCQHISATQLTLQNLLDSPQPTLQVFISSQILVLAPRQFASYANLRTFRAKLEEIPAECFMCCVKLNDFDFSFTKLVKSYAFFECVQIKVVKSFLLKKVEAAAFQNCYSLREVVLPSCEEFACEAFQNCDLVQKVLTNFIDAKELYRYFSGEFARKEKAKKVLWSRELDVYAHFPVVKPIPHTNDGQGQIYMPTYRYSRDLASQKAVIANNVKKLTSSKLYYNHIKFFISDSLQQIDRSCFAQSKNLIFFKAKKLKVIGEQVFSTCHNLRFIYLDKVIQIHKCAFLNCFSLQSFKLQSAQFVGEKAFMNCVSVQYVEAMHLKKCEPDAFLNCICAMKTNINNLIDVSYVSSIDESDFHINKFEFLAKDPKNRILKEIQFDAMKIRKLKALQKIIWMSKFLKVK</sequence>
<dbReference type="SUPFAM" id="SSF52058">
    <property type="entry name" value="L domain-like"/>
    <property type="match status" value="1"/>
</dbReference>